<dbReference type="AlphaFoldDB" id="A0A345YNW8"/>
<feature type="compositionally biased region" description="Low complexity" evidence="2">
    <location>
        <begin position="50"/>
        <end position="75"/>
    </location>
</feature>
<sequence>MAGDRHTPAGDGPDGTRAAGDPAPPTPAPDITGAAHAYAYGTPDGETDRAASTPAPSSGPSPAETVPDAADAADAPQPSSGLTAPRAMLRPVPEGFPTPPPRPARPNRRPAPPAAEPPARRRGPLVVALTAAGALALAAVIGGGVLTLRALDDAAEPAAPVATGSQDGTATGPGAVEIGEVTVTEVSTVVGVRSVGSGGLALEPEGEFVIVAFTVENRSADTLQIPQGMALVTADGTHGADSAATNAYSAQSVPRDLLASGESGSFHAVFDVPLGAEVTGLEIDLESLGESGTLPLAP</sequence>
<proteinExistence type="predicted"/>
<evidence type="ECO:0000256" key="1">
    <source>
        <dbReference type="ARBA" id="ARBA00022729"/>
    </source>
</evidence>
<reference evidence="5 7" key="1">
    <citation type="submission" date="2018-07" db="EMBL/GenBank/DDBJ databases">
        <title>Brachybacterium saurashtrense DSM 23186 genome sequence.</title>
        <authorList>
            <person name="Guo L."/>
        </authorList>
    </citation>
    <scope>NUCLEOTIDE SEQUENCE [LARGE SCALE GENOMIC DNA]</scope>
    <source>
        <strain evidence="5 7">DSM 23186</strain>
    </source>
</reference>
<dbReference type="InterPro" id="IPR029051">
    <property type="entry name" value="DUF4352"/>
</dbReference>
<keyword evidence="3" id="KW-1133">Transmembrane helix</keyword>
<evidence type="ECO:0000313" key="8">
    <source>
        <dbReference type="Proteomes" id="UP000282185"/>
    </source>
</evidence>
<dbReference type="OrthoDB" id="4794439at2"/>
<organism evidence="6 8">
    <name type="scientific">Brachybacterium saurashtrense</name>
    <dbReference type="NCBI Taxonomy" id="556288"/>
    <lineage>
        <taxon>Bacteria</taxon>
        <taxon>Bacillati</taxon>
        <taxon>Actinomycetota</taxon>
        <taxon>Actinomycetes</taxon>
        <taxon>Micrococcales</taxon>
        <taxon>Dermabacteraceae</taxon>
        <taxon>Brachybacterium</taxon>
    </lineage>
</organism>
<evidence type="ECO:0000313" key="6">
    <source>
        <dbReference type="EMBL" id="RRR24637.1"/>
    </source>
</evidence>
<reference evidence="6 8" key="2">
    <citation type="submission" date="2018-08" db="EMBL/GenBank/DDBJ databases">
        <title>Brachybacterium saurashtrense DSM 23186.</title>
        <authorList>
            <person name="Li Y."/>
        </authorList>
    </citation>
    <scope>NUCLEOTIDE SEQUENCE [LARGE SCALE GENOMIC DNA]</scope>
    <source>
        <strain evidence="6 8">DSM 23186</strain>
    </source>
</reference>
<name>A0A345YNW8_9MICO</name>
<dbReference type="Proteomes" id="UP000282185">
    <property type="component" value="Unassembled WGS sequence"/>
</dbReference>
<evidence type="ECO:0000259" key="4">
    <source>
        <dbReference type="Pfam" id="PF11611"/>
    </source>
</evidence>
<dbReference type="RefSeq" id="WP_115413368.1">
    <property type="nucleotide sequence ID" value="NZ_CP031356.1"/>
</dbReference>
<feature type="domain" description="DUF4352" evidence="4">
    <location>
        <begin position="180"/>
        <end position="283"/>
    </location>
</feature>
<evidence type="ECO:0000256" key="2">
    <source>
        <dbReference type="SAM" id="MobiDB-lite"/>
    </source>
</evidence>
<accession>A0A345YNW8</accession>
<keyword evidence="3" id="KW-0812">Transmembrane</keyword>
<dbReference type="Gene3D" id="2.60.40.1240">
    <property type="match status" value="1"/>
</dbReference>
<dbReference type="InterPro" id="IPR029050">
    <property type="entry name" value="Immunoprotect_excell_Ig-like"/>
</dbReference>
<evidence type="ECO:0000256" key="3">
    <source>
        <dbReference type="SAM" id="Phobius"/>
    </source>
</evidence>
<evidence type="ECO:0000313" key="7">
    <source>
        <dbReference type="Proteomes" id="UP000254236"/>
    </source>
</evidence>
<feature type="region of interest" description="Disordered" evidence="2">
    <location>
        <begin position="1"/>
        <end position="121"/>
    </location>
</feature>
<keyword evidence="7" id="KW-1185">Reference proteome</keyword>
<gene>
    <name evidence="5" type="ORF">DWV08_08355</name>
    <name evidence="6" type="ORF">DXU92_00100</name>
</gene>
<keyword evidence="1" id="KW-0732">Signal</keyword>
<feature type="compositionally biased region" description="Pro residues" evidence="2">
    <location>
        <begin position="94"/>
        <end position="116"/>
    </location>
</feature>
<dbReference type="KEGG" id="bsau:DWV08_08355"/>
<keyword evidence="3" id="KW-0472">Membrane</keyword>
<dbReference type="Pfam" id="PF11611">
    <property type="entry name" value="DUF4352"/>
    <property type="match status" value="1"/>
</dbReference>
<evidence type="ECO:0000313" key="5">
    <source>
        <dbReference type="EMBL" id="AXK45620.1"/>
    </source>
</evidence>
<dbReference type="EMBL" id="QSWH01000001">
    <property type="protein sequence ID" value="RRR24637.1"/>
    <property type="molecule type" value="Genomic_DNA"/>
</dbReference>
<protein>
    <submittedName>
        <fullName evidence="6">DUF4352 domain-containing protein</fullName>
    </submittedName>
</protein>
<dbReference type="Proteomes" id="UP000254236">
    <property type="component" value="Chromosome"/>
</dbReference>
<feature type="compositionally biased region" description="Low complexity" evidence="2">
    <location>
        <begin position="9"/>
        <end position="21"/>
    </location>
</feature>
<dbReference type="EMBL" id="CP031356">
    <property type="protein sequence ID" value="AXK45620.1"/>
    <property type="molecule type" value="Genomic_DNA"/>
</dbReference>
<feature type="transmembrane region" description="Helical" evidence="3">
    <location>
        <begin position="125"/>
        <end position="148"/>
    </location>
</feature>